<dbReference type="HOGENOM" id="CLU_3057898_0_0_9"/>
<organism evidence="1 2">
    <name type="scientific">Anaerotruncus colihominis DSM 17241</name>
    <dbReference type="NCBI Taxonomy" id="445972"/>
    <lineage>
        <taxon>Bacteria</taxon>
        <taxon>Bacillati</taxon>
        <taxon>Bacillota</taxon>
        <taxon>Clostridia</taxon>
        <taxon>Eubacteriales</taxon>
        <taxon>Oscillospiraceae</taxon>
        <taxon>Anaerotruncus</taxon>
    </lineage>
</organism>
<evidence type="ECO:0000313" key="2">
    <source>
        <dbReference type="Proteomes" id="UP000003803"/>
    </source>
</evidence>
<comment type="caution">
    <text evidence="1">The sequence shown here is derived from an EMBL/GenBank/DDBJ whole genome shotgun (WGS) entry which is preliminary data.</text>
</comment>
<gene>
    <name evidence="1" type="ORF">ANACOL_01288</name>
</gene>
<dbReference type="Proteomes" id="UP000003803">
    <property type="component" value="Unassembled WGS sequence"/>
</dbReference>
<keyword evidence="2" id="KW-1185">Reference proteome</keyword>
<dbReference type="AlphaFoldDB" id="B0P942"/>
<sequence>MYLIKANFCRRAVAQQKNLTPSGAKGPPGRRMATVNTGSKGVIFIYGIGFQTD</sequence>
<accession>B0P942</accession>
<dbReference type="EMBL" id="ABGD02000008">
    <property type="protein sequence ID" value="EDS12068.1"/>
    <property type="molecule type" value="Genomic_DNA"/>
</dbReference>
<proteinExistence type="predicted"/>
<reference evidence="1" key="1">
    <citation type="submission" date="2007-11" db="EMBL/GenBank/DDBJ databases">
        <authorList>
            <person name="Fulton L."/>
            <person name="Clifton S."/>
            <person name="Fulton B."/>
            <person name="Xu J."/>
            <person name="Minx P."/>
            <person name="Pepin K.H."/>
            <person name="Johnson M."/>
            <person name="Thiruvilangam P."/>
            <person name="Bhonagiri V."/>
            <person name="Nash W.E."/>
            <person name="Mardis E.R."/>
            <person name="Wilson R.K."/>
        </authorList>
    </citation>
    <scope>NUCLEOTIDE SEQUENCE [LARGE SCALE GENOMIC DNA]</scope>
    <source>
        <strain evidence="1">DSM 17241</strain>
    </source>
</reference>
<protein>
    <submittedName>
        <fullName evidence="1">Uncharacterized protein</fullName>
    </submittedName>
</protein>
<reference evidence="1" key="2">
    <citation type="submission" date="2013-09" db="EMBL/GenBank/DDBJ databases">
        <title>Draft genome sequence of Anaerotruncus colihominis(DSM 17241).</title>
        <authorList>
            <person name="Sudarsanam P."/>
            <person name="Ley R."/>
            <person name="Guruge J."/>
            <person name="Turnbaugh P.J."/>
            <person name="Mahowald M."/>
            <person name="Liep D."/>
            <person name="Gordon J."/>
        </authorList>
    </citation>
    <scope>NUCLEOTIDE SEQUENCE</scope>
    <source>
        <strain evidence="1">DSM 17241</strain>
    </source>
</reference>
<evidence type="ECO:0000313" key="1">
    <source>
        <dbReference type="EMBL" id="EDS12068.1"/>
    </source>
</evidence>
<name>B0P942_9FIRM</name>